<name>A0AAW0PYP4_9GOBI</name>
<feature type="compositionally biased region" description="Acidic residues" evidence="1">
    <location>
        <begin position="999"/>
        <end position="1017"/>
    </location>
</feature>
<evidence type="ECO:0000256" key="1">
    <source>
        <dbReference type="SAM" id="MobiDB-lite"/>
    </source>
</evidence>
<reference evidence="4" key="1">
    <citation type="submission" date="2024-04" db="EMBL/GenBank/DDBJ databases">
        <title>Salinicola lusitanus LLJ914,a marine bacterium isolated from the Okinawa Trough.</title>
        <authorList>
            <person name="Li J."/>
        </authorList>
    </citation>
    <scope>NUCLEOTIDE SEQUENCE [LARGE SCALE GENOMIC DNA]</scope>
</reference>
<dbReference type="PANTHER" id="PTHR24401">
    <property type="entry name" value="SI:CH211-243P7.3-RELATED"/>
    <property type="match status" value="1"/>
</dbReference>
<feature type="region of interest" description="Disordered" evidence="1">
    <location>
        <begin position="1349"/>
        <end position="1384"/>
    </location>
</feature>
<feature type="compositionally biased region" description="Low complexity" evidence="1">
    <location>
        <begin position="1079"/>
        <end position="1088"/>
    </location>
</feature>
<proteinExistence type="predicted"/>
<dbReference type="Pfam" id="PF20499">
    <property type="entry name" value="DUF6729"/>
    <property type="match status" value="1"/>
</dbReference>
<sequence>MYAYPAFRRARDENRLLMAPTEEADRSEGAVTERARSKKEVLAEATAFVRENGGDPGDEFLVLAHCKLQMGKYQGQRFRWLLENSLGYAVYLIISFSGEEERDNPLSANKHLFLKYTSQIRELVEEVEVSKKNRAMKLEAQRTGDSGCLMVEFGDFKGRSMKEVYEDSSKEAQALITYLKKKERPRPNTNMALFKDYVLQRMASEAKRSTQTTTTAASVPPPAASSVSAASVTALLARGKHLSASKVAQKILSPAKPSAVPRCPPPSETTARKRLFSSGELRITATVLLVICAYCLTLCYNVAAGDFFEEQDDQEMVLAASQAEEKLLKAPLSAPAPTPAACAPPPAAAAESVSAPLALWAPPPAPHPPTELPSHWDEQLPSFQQDWIRKTLFRAHPKTGKPELVSQLKLWWYPPQAPLIHSQPPASPDAFFVRPLFLWMPHKMWSIPLVCVQPACSNHKLTAAGIYRTVRRVLDIDGWYDMATEYLECKRCKKKYPGWSESVLRQLDMGHRCQFPAILTYRYSCDYRVIRMMRERTQGNSVTQLYKKLNEEHSEVWTQRALQYLTACDPFVSFDAVERPHFHDPPRLPALPKPKWLLSVYSRDVLSRLDEVKAKITSVFGSILKMDSTKKVTKKLAGAAAHTAAWCTNVGNEHGQVLCSVLTAAEGHGLWPMAKGLQRRYREAGVAPPAVMYVDRDCCSLHGRSQVKAMFSEWSELQVRLDIWHFMRRFAAGVTTEAHPLYGIFMAGLSRCIFEWDPEDVAALRKAKQGELLADGMGVVSERALNERITRRELARHCRRRTRGVEETTKRIKALIDLMDGECGKDTLGVPLLNHERIQQIWKDQQRHIACIQDPPGVSLYLKTGTLKKGGVELSTYRCARGSTSLESFHLHLNRFIPGTSASDAHFQAYLLEGLMRWNEDRMDEAVKAGSTLWTYNSAQREALDRLSRKILGKSLVDNYRPPGAYTGELLGIEYLYSQTGKALTVIEAGAEEDRLVEEMEDVQEDQDEGFVEENTEDMTVPVLFEPEPSESSEQSSSSSDTPLHSASAPPMLHPPQPSTSTYQDSAPPTSPLHPPQLPTSTHQDSAPPTSPLHPPQPSTSGCQVRVTSPPPPPQSPQPSTSSRAERLPASPQPVTELDSSSGSVTPESSVTEQPPVQDLATHLVSLRDAPYLTEQQVTETIRLWSALPEGDKKRLSYQPRHQAQLTHGRFKAPKGAQVTPGVESVKRCLIGHPGGPAQRPSTSRIVEAMCTKLCALHRSPTKKDGVTVPRWSKILSDYHHIRDLVLNCPAVMEATSLQLFVLNQRTLLKWFQKKENSQELSVLQQGLAAEDRIVVASSQLPVPRERLKEIPSTSGPPHHFDLPPNRAGQAPKLRPGRKRASATTVQPIAPAAPPLPSPAPHSWCFHCLCHQCCCLSHCLPAQQLFQGQCHHSGCYCQHPQHLQHQWFLGLLLPLLLQLCPDLQSTPGGAKLRKKLVGSTKESMCVEWLSTPAQSVDSQKPKSLGTAVSTQLSIALRPQGGKL</sequence>
<dbReference type="PANTHER" id="PTHR24401:SF29">
    <property type="entry name" value="SI:CH211-243P7.3-RELATED"/>
    <property type="match status" value="1"/>
</dbReference>
<feature type="compositionally biased region" description="Low complexity" evidence="1">
    <location>
        <begin position="209"/>
        <end position="224"/>
    </location>
</feature>
<organism evidence="3 4">
    <name type="scientific">Mugilogobius chulae</name>
    <name type="common">yellowstripe goby</name>
    <dbReference type="NCBI Taxonomy" id="88201"/>
    <lineage>
        <taxon>Eukaryota</taxon>
        <taxon>Metazoa</taxon>
        <taxon>Chordata</taxon>
        <taxon>Craniata</taxon>
        <taxon>Vertebrata</taxon>
        <taxon>Euteleostomi</taxon>
        <taxon>Actinopterygii</taxon>
        <taxon>Neopterygii</taxon>
        <taxon>Teleostei</taxon>
        <taxon>Neoteleostei</taxon>
        <taxon>Acanthomorphata</taxon>
        <taxon>Gobiaria</taxon>
        <taxon>Gobiiformes</taxon>
        <taxon>Gobioidei</taxon>
        <taxon>Gobiidae</taxon>
        <taxon>Gobionellinae</taxon>
        <taxon>Mugilogobius</taxon>
    </lineage>
</organism>
<feature type="compositionally biased region" description="Low complexity" evidence="1">
    <location>
        <begin position="1140"/>
        <end position="1153"/>
    </location>
</feature>
<feature type="compositionally biased region" description="Pro residues" evidence="1">
    <location>
        <begin position="1089"/>
        <end position="1098"/>
    </location>
</feature>
<feature type="domain" description="DUF6729" evidence="2">
    <location>
        <begin position="376"/>
        <end position="606"/>
    </location>
</feature>
<evidence type="ECO:0000313" key="3">
    <source>
        <dbReference type="EMBL" id="KAK7944626.1"/>
    </source>
</evidence>
<feature type="region of interest" description="Disordered" evidence="1">
    <location>
        <begin position="998"/>
        <end position="1157"/>
    </location>
</feature>
<accession>A0AAW0PYP4</accession>
<evidence type="ECO:0000259" key="2">
    <source>
        <dbReference type="Pfam" id="PF20499"/>
    </source>
</evidence>
<dbReference type="EMBL" id="JBBPFD010000001">
    <property type="protein sequence ID" value="KAK7944626.1"/>
    <property type="molecule type" value="Genomic_DNA"/>
</dbReference>
<gene>
    <name evidence="3" type="ORF">WMY93_000354</name>
</gene>
<dbReference type="InterPro" id="IPR046616">
    <property type="entry name" value="DUF6729"/>
</dbReference>
<evidence type="ECO:0000313" key="4">
    <source>
        <dbReference type="Proteomes" id="UP001460270"/>
    </source>
</evidence>
<keyword evidence="4" id="KW-1185">Reference proteome</keyword>
<protein>
    <recommendedName>
        <fullName evidence="2">DUF6729 domain-containing protein</fullName>
    </recommendedName>
</protein>
<comment type="caution">
    <text evidence="3">The sequence shown here is derived from an EMBL/GenBank/DDBJ whole genome shotgun (WGS) entry which is preliminary data.</text>
</comment>
<feature type="compositionally biased region" description="Low complexity" evidence="1">
    <location>
        <begin position="1026"/>
        <end position="1040"/>
    </location>
</feature>
<feature type="region of interest" description="Disordered" evidence="1">
    <location>
        <begin position="205"/>
        <end position="224"/>
    </location>
</feature>
<dbReference type="Proteomes" id="UP001460270">
    <property type="component" value="Unassembled WGS sequence"/>
</dbReference>
<feature type="compositionally biased region" description="Pro residues" evidence="1">
    <location>
        <begin position="1069"/>
        <end position="1078"/>
    </location>
</feature>